<keyword evidence="3" id="KW-1185">Reference proteome</keyword>
<dbReference type="Proteomes" id="UP001203852">
    <property type="component" value="Unassembled WGS sequence"/>
</dbReference>
<name>A0AAN6I9S9_9EURO</name>
<gene>
    <name evidence="2" type="ORF">EDD36DRAFT_73566</name>
</gene>
<feature type="region of interest" description="Disordered" evidence="1">
    <location>
        <begin position="236"/>
        <end position="289"/>
    </location>
</feature>
<feature type="compositionally biased region" description="Basic and acidic residues" evidence="1">
    <location>
        <begin position="252"/>
        <end position="267"/>
    </location>
</feature>
<evidence type="ECO:0000313" key="3">
    <source>
        <dbReference type="Proteomes" id="UP001203852"/>
    </source>
</evidence>
<accession>A0AAN6I9S9</accession>
<protein>
    <submittedName>
        <fullName evidence="2">Uncharacterized protein</fullName>
    </submittedName>
</protein>
<dbReference type="AlphaFoldDB" id="A0AAN6I9S9"/>
<organism evidence="2 3">
    <name type="scientific">Exophiala viscosa</name>
    <dbReference type="NCBI Taxonomy" id="2486360"/>
    <lineage>
        <taxon>Eukaryota</taxon>
        <taxon>Fungi</taxon>
        <taxon>Dikarya</taxon>
        <taxon>Ascomycota</taxon>
        <taxon>Pezizomycotina</taxon>
        <taxon>Eurotiomycetes</taxon>
        <taxon>Chaetothyriomycetidae</taxon>
        <taxon>Chaetothyriales</taxon>
        <taxon>Herpotrichiellaceae</taxon>
        <taxon>Exophiala</taxon>
    </lineage>
</organism>
<comment type="caution">
    <text evidence="2">The sequence shown here is derived from an EMBL/GenBank/DDBJ whole genome shotgun (WGS) entry which is preliminary data.</text>
</comment>
<evidence type="ECO:0000313" key="2">
    <source>
        <dbReference type="EMBL" id="KAI1609518.1"/>
    </source>
</evidence>
<reference evidence="2" key="1">
    <citation type="journal article" date="2022" name="bioRxiv">
        <title>Deciphering the potential niche of two novel black yeast fungi from a biological soil crust based on their genomes, phenotypes, and melanin regulation.</title>
        <authorList>
            <consortium name="DOE Joint Genome Institute"/>
            <person name="Carr E.C."/>
            <person name="Barton Q."/>
            <person name="Grambo S."/>
            <person name="Sullivan M."/>
            <person name="Renfro C.M."/>
            <person name="Kuo A."/>
            <person name="Pangilinan J."/>
            <person name="Lipzen A."/>
            <person name="Keymanesh K."/>
            <person name="Savage E."/>
            <person name="Barry K."/>
            <person name="Grigoriev I.V."/>
            <person name="Riekhof W.R."/>
            <person name="Harris S.S."/>
        </authorList>
    </citation>
    <scope>NUCLEOTIDE SEQUENCE</scope>
    <source>
        <strain evidence="2">JF 03-4F</strain>
    </source>
</reference>
<proteinExistence type="predicted"/>
<evidence type="ECO:0000256" key="1">
    <source>
        <dbReference type="SAM" id="MobiDB-lite"/>
    </source>
</evidence>
<feature type="compositionally biased region" description="Basic residues" evidence="1">
    <location>
        <begin position="237"/>
        <end position="251"/>
    </location>
</feature>
<dbReference type="EMBL" id="MU404360">
    <property type="protein sequence ID" value="KAI1609518.1"/>
    <property type="molecule type" value="Genomic_DNA"/>
</dbReference>
<sequence length="289" mass="32201">MTTMMNSAGKKRKHADACEKTVLARVVFENTTAIEPVVISALDVGSVKSLLVAIGNVAPFLGIGDVDLSLEPPVLRGQTLFPSVFLLQENPTGKHALQHTRWVTMHWNESLDFSRWYARNVEDGTEDELKVELHLHVEKDDKSWCDQVEALESLETDLRLAGTGETTLENRQYRHIQLEDLENPLQEWHPAFEDEDDETAGESQVAGTNEWFPMRQITNPSQGCQLCHRIAQERPKIAPRGKKAAKRQKAMARREAKEPEGSSKDDSGAGTGAGAETAVAGWTQTFVMR</sequence>